<gene>
    <name evidence="1" type="ORF">FRACYDRAFT_246881</name>
</gene>
<dbReference type="KEGG" id="fcy:FRACYDRAFT_246881"/>
<sequence length="117" mass="12341">MRSLHGGNVSWALPCLERGADNGKDWCTEPWCFVSADSECDEEGGAYDTVFFANTTYSDSLKFSVSVCTVYNGPTEPCPFDDGCGMESTSGESSSKITTGLMALVASAAIIATSVII</sequence>
<name>A0A1E7EY48_9STRA</name>
<dbReference type="Proteomes" id="UP000095751">
    <property type="component" value="Unassembled WGS sequence"/>
</dbReference>
<reference evidence="1 2" key="1">
    <citation type="submission" date="2016-09" db="EMBL/GenBank/DDBJ databases">
        <title>Extensive genetic diversity and differential bi-allelic expression allows diatom success in the polar Southern Ocean.</title>
        <authorList>
            <consortium name="DOE Joint Genome Institute"/>
            <person name="Mock T."/>
            <person name="Otillar R.P."/>
            <person name="Strauss J."/>
            <person name="Dupont C."/>
            <person name="Frickenhaus S."/>
            <person name="Maumus F."/>
            <person name="Mcmullan M."/>
            <person name="Sanges R."/>
            <person name="Schmutz J."/>
            <person name="Toseland A."/>
            <person name="Valas R."/>
            <person name="Veluchamy A."/>
            <person name="Ward B.J."/>
            <person name="Allen A."/>
            <person name="Barry K."/>
            <person name="Falciatore A."/>
            <person name="Ferrante M."/>
            <person name="Fortunato A.E."/>
            <person name="Gloeckner G."/>
            <person name="Gruber A."/>
            <person name="Hipkin R."/>
            <person name="Janech M."/>
            <person name="Kroth P."/>
            <person name="Leese F."/>
            <person name="Lindquist E."/>
            <person name="Lyon B.R."/>
            <person name="Martin J."/>
            <person name="Mayer C."/>
            <person name="Parker M."/>
            <person name="Quesneville H."/>
            <person name="Raymond J."/>
            <person name="Uhlig C."/>
            <person name="Valentin K.U."/>
            <person name="Worden A.Z."/>
            <person name="Armbrust E.V."/>
            <person name="Bowler C."/>
            <person name="Green B."/>
            <person name="Moulton V."/>
            <person name="Van Oosterhout C."/>
            <person name="Grigoriev I."/>
        </authorList>
    </citation>
    <scope>NUCLEOTIDE SEQUENCE [LARGE SCALE GENOMIC DNA]</scope>
    <source>
        <strain evidence="1 2">CCMP1102</strain>
    </source>
</reference>
<dbReference type="AlphaFoldDB" id="A0A1E7EY48"/>
<keyword evidence="2" id="KW-1185">Reference proteome</keyword>
<dbReference type="InParanoid" id="A0A1E7EY48"/>
<accession>A0A1E7EY48</accession>
<proteinExistence type="predicted"/>
<evidence type="ECO:0000313" key="2">
    <source>
        <dbReference type="Proteomes" id="UP000095751"/>
    </source>
</evidence>
<dbReference type="EMBL" id="KV784371">
    <property type="protein sequence ID" value="OEU10463.1"/>
    <property type="molecule type" value="Genomic_DNA"/>
</dbReference>
<organism evidence="1 2">
    <name type="scientific">Fragilariopsis cylindrus CCMP1102</name>
    <dbReference type="NCBI Taxonomy" id="635003"/>
    <lineage>
        <taxon>Eukaryota</taxon>
        <taxon>Sar</taxon>
        <taxon>Stramenopiles</taxon>
        <taxon>Ochrophyta</taxon>
        <taxon>Bacillariophyta</taxon>
        <taxon>Bacillariophyceae</taxon>
        <taxon>Bacillariophycidae</taxon>
        <taxon>Bacillariales</taxon>
        <taxon>Bacillariaceae</taxon>
        <taxon>Fragilariopsis</taxon>
    </lineage>
</organism>
<protein>
    <submittedName>
        <fullName evidence="1">Uncharacterized protein</fullName>
    </submittedName>
</protein>
<evidence type="ECO:0000313" key="1">
    <source>
        <dbReference type="EMBL" id="OEU10463.1"/>
    </source>
</evidence>